<name>A0A8X7ZST3_POPTO</name>
<keyword evidence="2" id="KW-1185">Reference proteome</keyword>
<protein>
    <submittedName>
        <fullName evidence="1">Uncharacterized protein</fullName>
    </submittedName>
</protein>
<evidence type="ECO:0000313" key="1">
    <source>
        <dbReference type="EMBL" id="KAG6773492.1"/>
    </source>
</evidence>
<sequence length="157" mass="17541">MQAQRIRGDILYQLSSIKQATVTETEIRSKFLTTTRSSPHNACQIVNLRSIDPFGVAPDAILLLLILTSLKAKIKKKILDIPKPARGKILLVSLYFIAHSHASGSCEDSDQNYVAVSSNTLWLNWEHGGKEIGRHSLCLYMWKGLHLTTQSIALRLC</sequence>
<evidence type="ECO:0000313" key="2">
    <source>
        <dbReference type="Proteomes" id="UP000886885"/>
    </source>
</evidence>
<dbReference type="EMBL" id="JAAWWB010000010">
    <property type="protein sequence ID" value="KAG6773492.1"/>
    <property type="molecule type" value="Genomic_DNA"/>
</dbReference>
<dbReference type="Proteomes" id="UP000886885">
    <property type="component" value="Chromosome 5D"/>
</dbReference>
<accession>A0A8X7ZST3</accession>
<comment type="caution">
    <text evidence="1">The sequence shown here is derived from an EMBL/GenBank/DDBJ whole genome shotgun (WGS) entry which is preliminary data.</text>
</comment>
<proteinExistence type="predicted"/>
<gene>
    <name evidence="1" type="ORF">POTOM_020770</name>
</gene>
<dbReference type="AlphaFoldDB" id="A0A8X7ZST3"/>
<organism evidence="1 2">
    <name type="scientific">Populus tomentosa</name>
    <name type="common">Chinese white poplar</name>
    <dbReference type="NCBI Taxonomy" id="118781"/>
    <lineage>
        <taxon>Eukaryota</taxon>
        <taxon>Viridiplantae</taxon>
        <taxon>Streptophyta</taxon>
        <taxon>Embryophyta</taxon>
        <taxon>Tracheophyta</taxon>
        <taxon>Spermatophyta</taxon>
        <taxon>Magnoliopsida</taxon>
        <taxon>eudicotyledons</taxon>
        <taxon>Gunneridae</taxon>
        <taxon>Pentapetalae</taxon>
        <taxon>rosids</taxon>
        <taxon>fabids</taxon>
        <taxon>Malpighiales</taxon>
        <taxon>Salicaceae</taxon>
        <taxon>Saliceae</taxon>
        <taxon>Populus</taxon>
    </lineage>
</organism>
<reference evidence="1" key="1">
    <citation type="journal article" date="2020" name="bioRxiv">
        <title>Hybrid origin of Populus tomentosa Carr. identified through genome sequencing and phylogenomic analysis.</title>
        <authorList>
            <person name="An X."/>
            <person name="Gao K."/>
            <person name="Chen Z."/>
            <person name="Li J."/>
            <person name="Yang X."/>
            <person name="Yang X."/>
            <person name="Zhou J."/>
            <person name="Guo T."/>
            <person name="Zhao T."/>
            <person name="Huang S."/>
            <person name="Miao D."/>
            <person name="Khan W.U."/>
            <person name="Rao P."/>
            <person name="Ye M."/>
            <person name="Lei B."/>
            <person name="Liao W."/>
            <person name="Wang J."/>
            <person name="Ji L."/>
            <person name="Li Y."/>
            <person name="Guo B."/>
            <person name="Mustafa N.S."/>
            <person name="Li S."/>
            <person name="Yun Q."/>
            <person name="Keller S.R."/>
            <person name="Mao J."/>
            <person name="Zhang R."/>
            <person name="Strauss S.H."/>
        </authorList>
    </citation>
    <scope>NUCLEOTIDE SEQUENCE</scope>
    <source>
        <strain evidence="1">GM15</strain>
        <tissue evidence="1">Leaf</tissue>
    </source>
</reference>